<dbReference type="InterPro" id="IPR036390">
    <property type="entry name" value="WH_DNA-bd_sf"/>
</dbReference>
<evidence type="ECO:0000313" key="6">
    <source>
        <dbReference type="EMBL" id="QVK24509.1"/>
    </source>
</evidence>
<comment type="similarity">
    <text evidence="1">Belongs to the LysR transcriptional regulatory family.</text>
</comment>
<dbReference type="PROSITE" id="PS50931">
    <property type="entry name" value="HTH_LYSR"/>
    <property type="match status" value="1"/>
</dbReference>
<name>A0ABX8DI94_9GAMM</name>
<evidence type="ECO:0000256" key="3">
    <source>
        <dbReference type="ARBA" id="ARBA00023125"/>
    </source>
</evidence>
<dbReference type="InterPro" id="IPR036388">
    <property type="entry name" value="WH-like_DNA-bd_sf"/>
</dbReference>
<sequence length="300" mass="33432">MERLDCDRMFVAVMEVGSFSGAAARMGTSSGQASKLISRLEQELGVQLFKRSTRALAATDVGQAYYQRIKSLLEEYDTLDASVRNIATNPSGKLTISVPVTFGATQLTRRLIEFAQKYPQIELDVRYADRLVDLVEEGFDLALRIGKLDDSSLIARRLTDISVITVAAPGYLAIKGTPQHWQQLAEHDCIIDSNFRDPLHWRFMDEQQQLQLLRVHGRFSFSNTEVCLQAACAGLGVTQLPSFVATAALRHGDVVPLLSAYDMPPLQLYAVYPPAKHLALKSRVLIDFLLQTFSGKPKWD</sequence>
<dbReference type="InterPro" id="IPR005119">
    <property type="entry name" value="LysR_subst-bd"/>
</dbReference>
<keyword evidence="7" id="KW-1185">Reference proteome</keyword>
<dbReference type="PANTHER" id="PTHR30537">
    <property type="entry name" value="HTH-TYPE TRANSCRIPTIONAL REGULATOR"/>
    <property type="match status" value="1"/>
</dbReference>
<accession>A0ABX8DI94</accession>
<protein>
    <submittedName>
        <fullName evidence="6">LysR family transcriptional regulator</fullName>
    </submittedName>
</protein>
<dbReference type="PANTHER" id="PTHR30537:SF5">
    <property type="entry name" value="HTH-TYPE TRANSCRIPTIONAL ACTIVATOR TTDR-RELATED"/>
    <property type="match status" value="1"/>
</dbReference>
<keyword evidence="2" id="KW-0805">Transcription regulation</keyword>
<reference evidence="6 7" key="1">
    <citation type="journal article" date="2012" name="Int. J. Syst. Evol. Microbiol.">
        <title>Shewanella dokdonensis sp. nov., isolated from seawater.</title>
        <authorList>
            <person name="Sung H.R."/>
            <person name="Yoon J.H."/>
            <person name="Ghim S.Y."/>
        </authorList>
    </citation>
    <scope>NUCLEOTIDE SEQUENCE [LARGE SCALE GENOMIC DNA]</scope>
    <source>
        <strain evidence="6 7">DSM 23626</strain>
    </source>
</reference>
<evidence type="ECO:0000259" key="5">
    <source>
        <dbReference type="PROSITE" id="PS50931"/>
    </source>
</evidence>
<dbReference type="Pfam" id="PF00126">
    <property type="entry name" value="HTH_1"/>
    <property type="match status" value="1"/>
</dbReference>
<dbReference type="Pfam" id="PF03466">
    <property type="entry name" value="LysR_substrate"/>
    <property type="match status" value="1"/>
</dbReference>
<dbReference type="InterPro" id="IPR000847">
    <property type="entry name" value="LysR_HTH_N"/>
</dbReference>
<dbReference type="CDD" id="cd08422">
    <property type="entry name" value="PBP2_CrgA_like"/>
    <property type="match status" value="1"/>
</dbReference>
<dbReference type="Gene3D" id="3.40.190.290">
    <property type="match status" value="1"/>
</dbReference>
<evidence type="ECO:0000256" key="2">
    <source>
        <dbReference type="ARBA" id="ARBA00023015"/>
    </source>
</evidence>
<dbReference type="SUPFAM" id="SSF53850">
    <property type="entry name" value="Periplasmic binding protein-like II"/>
    <property type="match status" value="1"/>
</dbReference>
<keyword evidence="4" id="KW-0804">Transcription</keyword>
<proteinExistence type="inferred from homology"/>
<keyword evidence="3" id="KW-0238">DNA-binding</keyword>
<dbReference type="RefSeq" id="WP_213683096.1">
    <property type="nucleotide sequence ID" value="NZ_CP074572.1"/>
</dbReference>
<organism evidence="6 7">
    <name type="scientific">Shewanella dokdonensis</name>
    <dbReference type="NCBI Taxonomy" id="712036"/>
    <lineage>
        <taxon>Bacteria</taxon>
        <taxon>Pseudomonadati</taxon>
        <taxon>Pseudomonadota</taxon>
        <taxon>Gammaproteobacteria</taxon>
        <taxon>Alteromonadales</taxon>
        <taxon>Shewanellaceae</taxon>
        <taxon>Shewanella</taxon>
    </lineage>
</organism>
<dbReference type="Proteomes" id="UP000676428">
    <property type="component" value="Chromosome"/>
</dbReference>
<dbReference type="SUPFAM" id="SSF46785">
    <property type="entry name" value="Winged helix' DNA-binding domain"/>
    <property type="match status" value="1"/>
</dbReference>
<evidence type="ECO:0000313" key="7">
    <source>
        <dbReference type="Proteomes" id="UP000676428"/>
    </source>
</evidence>
<gene>
    <name evidence="6" type="ORF">KHX94_08680</name>
</gene>
<dbReference type="Gene3D" id="1.10.10.10">
    <property type="entry name" value="Winged helix-like DNA-binding domain superfamily/Winged helix DNA-binding domain"/>
    <property type="match status" value="1"/>
</dbReference>
<dbReference type="InterPro" id="IPR058163">
    <property type="entry name" value="LysR-type_TF_proteobact-type"/>
</dbReference>
<evidence type="ECO:0000256" key="4">
    <source>
        <dbReference type="ARBA" id="ARBA00023163"/>
    </source>
</evidence>
<evidence type="ECO:0000256" key="1">
    <source>
        <dbReference type="ARBA" id="ARBA00009437"/>
    </source>
</evidence>
<dbReference type="EMBL" id="CP074572">
    <property type="protein sequence ID" value="QVK24509.1"/>
    <property type="molecule type" value="Genomic_DNA"/>
</dbReference>
<feature type="domain" description="HTH lysR-type" evidence="5">
    <location>
        <begin position="8"/>
        <end position="59"/>
    </location>
</feature>